<dbReference type="STRING" id="1073574.GOARA_063_00410"/>
<dbReference type="Pfam" id="PF01121">
    <property type="entry name" value="CoaE"/>
    <property type="match status" value="1"/>
</dbReference>
<evidence type="ECO:0000313" key="5">
    <source>
        <dbReference type="EMBL" id="GAB10842.1"/>
    </source>
</evidence>
<evidence type="ECO:0000256" key="2">
    <source>
        <dbReference type="ARBA" id="ARBA00022840"/>
    </source>
</evidence>
<dbReference type="UniPathway" id="UPA00241">
    <property type="reaction ID" value="UER00356"/>
</dbReference>
<dbReference type="NCBIfam" id="NF002879">
    <property type="entry name" value="PRK03333.1"/>
    <property type="match status" value="1"/>
</dbReference>
<dbReference type="HAMAP" id="MF_00376">
    <property type="entry name" value="Dephospho_CoA_kinase"/>
    <property type="match status" value="1"/>
</dbReference>
<dbReference type="Proteomes" id="UP000035088">
    <property type="component" value="Unassembled WGS sequence"/>
</dbReference>
<dbReference type="PANTHER" id="PTHR10695">
    <property type="entry name" value="DEPHOSPHO-COA KINASE-RELATED"/>
    <property type="match status" value="1"/>
</dbReference>
<dbReference type="PANTHER" id="PTHR10695:SF46">
    <property type="entry name" value="BIFUNCTIONAL COENZYME A SYNTHASE-RELATED"/>
    <property type="match status" value="1"/>
</dbReference>
<comment type="caution">
    <text evidence="5">The sequence shown here is derived from an EMBL/GenBank/DDBJ whole genome shotgun (WGS) entry which is preliminary data.</text>
</comment>
<dbReference type="GO" id="GO:0004140">
    <property type="term" value="F:dephospho-CoA kinase activity"/>
    <property type="evidence" value="ECO:0007669"/>
    <property type="project" value="UniProtKB-UniRule"/>
</dbReference>
<dbReference type="NCBIfam" id="TIGR00152">
    <property type="entry name" value="dephospho-CoA kinase"/>
    <property type="match status" value="1"/>
</dbReference>
<dbReference type="GO" id="GO:0015937">
    <property type="term" value="P:coenzyme A biosynthetic process"/>
    <property type="evidence" value="ECO:0007669"/>
    <property type="project" value="UniProtKB-UniRule"/>
</dbReference>
<dbReference type="Gene3D" id="3.40.50.300">
    <property type="entry name" value="P-loop containing nucleotide triphosphate hydrolases"/>
    <property type="match status" value="1"/>
</dbReference>
<evidence type="ECO:0000256" key="4">
    <source>
        <dbReference type="NCBIfam" id="TIGR00152"/>
    </source>
</evidence>
<dbReference type="EC" id="2.7.1.24" evidence="3 4"/>
<dbReference type="GO" id="GO:0005524">
    <property type="term" value="F:ATP binding"/>
    <property type="evidence" value="ECO:0007669"/>
    <property type="project" value="UniProtKB-UniRule"/>
</dbReference>
<comment type="function">
    <text evidence="3">Catalyzes the phosphorylation of the 3'-hydroxyl group of dephosphocoenzyme A to form coenzyme A.</text>
</comment>
<gene>
    <name evidence="3 5" type="primary">coaE</name>
    <name evidence="5" type="ORF">GOARA_063_00410</name>
</gene>
<keyword evidence="3" id="KW-0173">Coenzyme A biosynthesis</keyword>
<keyword evidence="2 3" id="KW-0067">ATP-binding</keyword>
<keyword evidence="3 5" id="KW-0418">Kinase</keyword>
<comment type="similarity">
    <text evidence="3">Belongs to the CoaE family.</text>
</comment>
<evidence type="ECO:0000256" key="1">
    <source>
        <dbReference type="ARBA" id="ARBA00022741"/>
    </source>
</evidence>
<dbReference type="InterPro" id="IPR027417">
    <property type="entry name" value="P-loop_NTPase"/>
</dbReference>
<reference evidence="5 6" key="1">
    <citation type="submission" date="2011-11" db="EMBL/GenBank/DDBJ databases">
        <title>Whole genome shotgun sequence of Gordonia araii NBRC 100433.</title>
        <authorList>
            <person name="Yoshida Y."/>
            <person name="Hosoyama A."/>
            <person name="Tsuchikane K."/>
            <person name="Katsumata H."/>
            <person name="Yamazaki S."/>
            <person name="Fujita N."/>
        </authorList>
    </citation>
    <scope>NUCLEOTIDE SEQUENCE [LARGE SCALE GENOMIC DNA]</scope>
    <source>
        <strain evidence="5 6">NBRC 100433</strain>
    </source>
</reference>
<comment type="catalytic activity">
    <reaction evidence="3">
        <text>3'-dephospho-CoA + ATP = ADP + CoA + H(+)</text>
        <dbReference type="Rhea" id="RHEA:18245"/>
        <dbReference type="ChEBI" id="CHEBI:15378"/>
        <dbReference type="ChEBI" id="CHEBI:30616"/>
        <dbReference type="ChEBI" id="CHEBI:57287"/>
        <dbReference type="ChEBI" id="CHEBI:57328"/>
        <dbReference type="ChEBI" id="CHEBI:456216"/>
        <dbReference type="EC" id="2.7.1.24"/>
    </reaction>
</comment>
<organism evidence="5 6">
    <name type="scientific">Gordonia araii NBRC 100433</name>
    <dbReference type="NCBI Taxonomy" id="1073574"/>
    <lineage>
        <taxon>Bacteria</taxon>
        <taxon>Bacillati</taxon>
        <taxon>Actinomycetota</taxon>
        <taxon>Actinomycetes</taxon>
        <taxon>Mycobacteriales</taxon>
        <taxon>Gordoniaceae</taxon>
        <taxon>Gordonia</taxon>
    </lineage>
</organism>
<dbReference type="AlphaFoldDB" id="G7H4R7"/>
<name>G7H4R7_9ACTN</name>
<evidence type="ECO:0000256" key="3">
    <source>
        <dbReference type="HAMAP-Rule" id="MF_00376"/>
    </source>
</evidence>
<feature type="binding site" evidence="3">
    <location>
        <begin position="29"/>
        <end position="34"/>
    </location>
    <ligand>
        <name>ATP</name>
        <dbReference type="ChEBI" id="CHEBI:30616"/>
    </ligand>
</feature>
<keyword evidence="3" id="KW-0963">Cytoplasm</keyword>
<proteinExistence type="inferred from homology"/>
<dbReference type="EMBL" id="BAEE01000063">
    <property type="protein sequence ID" value="GAB10842.1"/>
    <property type="molecule type" value="Genomic_DNA"/>
</dbReference>
<keyword evidence="1 3" id="KW-0547">Nucleotide-binding</keyword>
<keyword evidence="6" id="KW-1185">Reference proteome</keyword>
<dbReference type="InterPro" id="IPR001977">
    <property type="entry name" value="Depp_CoAkinase"/>
</dbReference>
<protein>
    <recommendedName>
        <fullName evidence="3 4">Dephospho-CoA kinase</fullName>
        <ecNumber evidence="3 4">2.7.1.24</ecNumber>
    </recommendedName>
    <alternativeName>
        <fullName evidence="3">Dephosphocoenzyme A kinase</fullName>
    </alternativeName>
</protein>
<comment type="subcellular location">
    <subcellularLocation>
        <location evidence="3">Cytoplasm</location>
    </subcellularLocation>
</comment>
<evidence type="ECO:0000313" key="6">
    <source>
        <dbReference type="Proteomes" id="UP000035088"/>
    </source>
</evidence>
<dbReference type="SUPFAM" id="SSF52540">
    <property type="entry name" value="P-loop containing nucleoside triphosphate hydrolases"/>
    <property type="match status" value="1"/>
</dbReference>
<comment type="pathway">
    <text evidence="3">Cofactor biosynthesis; coenzyme A biosynthesis; CoA from (R)-pantothenate: step 5/5.</text>
</comment>
<accession>G7H4R7</accession>
<dbReference type="CDD" id="cd02022">
    <property type="entry name" value="DPCK"/>
    <property type="match status" value="1"/>
</dbReference>
<sequence length="317" mass="33461">MCSEHNRESRRGHATLVGVIRVGLTGGMGAGKSTVAKTFVDRGAYLIDADKVAREVVAAGTPGLAELAQAFGEDIIGPDGELDRPALAVRAFADDESRATLNSITHPLIGARTNELLSAAPADAIVVQDIPLLVENHTAPFFHAVVMVNADVELRVHRLVTSRGLDEADARARIAAQATEEQRRAVADAWLDNSGTEIDLTRRAIDLWDQRLVPYEVNVRTGVVAKPVPELIAADPNPAALPSRLTNRLWAVAGEKASAVEVAAADPIPELRITARDEQAAAELPDLLCAGGFPPEGDGTFAAADPGRPARVSIVAP</sequence>
<keyword evidence="3" id="KW-0808">Transferase</keyword>
<dbReference type="PROSITE" id="PS51219">
    <property type="entry name" value="DPCK"/>
    <property type="match status" value="1"/>
</dbReference>
<dbReference type="GO" id="GO:0005737">
    <property type="term" value="C:cytoplasm"/>
    <property type="evidence" value="ECO:0007669"/>
    <property type="project" value="UniProtKB-SubCell"/>
</dbReference>